<accession>A0A381QU52</accession>
<dbReference type="EMBL" id="UINC01001527">
    <property type="protein sequence ID" value="SUZ82895.1"/>
    <property type="molecule type" value="Genomic_DNA"/>
</dbReference>
<organism evidence="1">
    <name type="scientific">marine metagenome</name>
    <dbReference type="NCBI Taxonomy" id="408172"/>
    <lineage>
        <taxon>unclassified sequences</taxon>
        <taxon>metagenomes</taxon>
        <taxon>ecological metagenomes</taxon>
    </lineage>
</organism>
<name>A0A381QU52_9ZZZZ</name>
<sequence length="78" mass="8986">MIFASTSGSLLWRRMLQISETVSRQKPECTQIGWSSWINIFRDLKVLMRLDIGHQSADSVRSNCTVVWEPSQKGFDPE</sequence>
<protein>
    <submittedName>
        <fullName evidence="1">Uncharacterized protein</fullName>
    </submittedName>
</protein>
<gene>
    <name evidence="1" type="ORF">METZ01_LOCUS35749</name>
</gene>
<reference evidence="1" key="1">
    <citation type="submission" date="2018-05" db="EMBL/GenBank/DDBJ databases">
        <authorList>
            <person name="Lanie J.A."/>
            <person name="Ng W.-L."/>
            <person name="Kazmierczak K.M."/>
            <person name="Andrzejewski T.M."/>
            <person name="Davidsen T.M."/>
            <person name="Wayne K.J."/>
            <person name="Tettelin H."/>
            <person name="Glass J.I."/>
            <person name="Rusch D."/>
            <person name="Podicherti R."/>
            <person name="Tsui H.-C.T."/>
            <person name="Winkler M.E."/>
        </authorList>
    </citation>
    <scope>NUCLEOTIDE SEQUENCE</scope>
</reference>
<evidence type="ECO:0000313" key="1">
    <source>
        <dbReference type="EMBL" id="SUZ82895.1"/>
    </source>
</evidence>
<dbReference type="AlphaFoldDB" id="A0A381QU52"/>
<proteinExistence type="predicted"/>